<sequence length="142" mass="16298">MPRDVEPQPHGICMALQQVSIRQPFKAVPEAARDDRAELRIRGELAKDAPHDIQRAAEIIVQLRDVDRGAEAVRMRDIAVKKQEERVIVGRRCRIAKECDEIEHRVARMLDLPERDVADAKISCQFAPDRFEEVPPSRQMEP</sequence>
<evidence type="ECO:0000313" key="1">
    <source>
        <dbReference type="EMBL" id="OIQ62964.1"/>
    </source>
</evidence>
<comment type="caution">
    <text evidence="1">The sequence shown here is derived from an EMBL/GenBank/DDBJ whole genome shotgun (WGS) entry which is preliminary data.</text>
</comment>
<organism evidence="1">
    <name type="scientific">mine drainage metagenome</name>
    <dbReference type="NCBI Taxonomy" id="410659"/>
    <lineage>
        <taxon>unclassified sequences</taxon>
        <taxon>metagenomes</taxon>
        <taxon>ecological metagenomes</taxon>
    </lineage>
</organism>
<gene>
    <name evidence="1" type="ORF">GALL_555010</name>
</gene>
<name>A0A1J5P6C3_9ZZZZ</name>
<protein>
    <submittedName>
        <fullName evidence="1">Uncharacterized protein</fullName>
    </submittedName>
</protein>
<accession>A0A1J5P6C3</accession>
<dbReference type="AlphaFoldDB" id="A0A1J5P6C3"/>
<reference evidence="1" key="1">
    <citation type="submission" date="2016-10" db="EMBL/GenBank/DDBJ databases">
        <title>Sequence of Gallionella enrichment culture.</title>
        <authorList>
            <person name="Poehlein A."/>
            <person name="Muehling M."/>
            <person name="Daniel R."/>
        </authorList>
    </citation>
    <scope>NUCLEOTIDE SEQUENCE</scope>
</reference>
<dbReference type="EMBL" id="MLJW01009431">
    <property type="protein sequence ID" value="OIQ62964.1"/>
    <property type="molecule type" value="Genomic_DNA"/>
</dbReference>
<proteinExistence type="predicted"/>